<feature type="domain" description="Thiamine-binding protein" evidence="2">
    <location>
        <begin position="4"/>
        <end position="97"/>
    </location>
</feature>
<dbReference type="PANTHER" id="PTHR33777:SF1">
    <property type="entry name" value="UPF0045 PROTEIN ECM15"/>
    <property type="match status" value="1"/>
</dbReference>
<evidence type="ECO:0000256" key="1">
    <source>
        <dbReference type="ARBA" id="ARBA00010272"/>
    </source>
</evidence>
<dbReference type="InterPro" id="IPR051614">
    <property type="entry name" value="UPF0045_domain"/>
</dbReference>
<protein>
    <submittedName>
        <fullName evidence="3">Uncharacterized protein, MTH1187 family</fullName>
    </submittedName>
</protein>
<dbReference type="Gene3D" id="3.30.70.930">
    <property type="match status" value="1"/>
</dbReference>
<dbReference type="AlphaFoldDB" id="A0A1W1VHL4"/>
<dbReference type="GO" id="GO:0005829">
    <property type="term" value="C:cytosol"/>
    <property type="evidence" value="ECO:0007669"/>
    <property type="project" value="TreeGrafter"/>
</dbReference>
<dbReference type="Pfam" id="PF01910">
    <property type="entry name" value="Thiamine_BP"/>
    <property type="match status" value="1"/>
</dbReference>
<keyword evidence="4" id="KW-1185">Reference proteome</keyword>
<dbReference type="InterPro" id="IPR029756">
    <property type="entry name" value="MTH1187/YkoF-like"/>
</dbReference>
<name>A0A1W1VHL4_9FIRM</name>
<comment type="similarity">
    <text evidence="1">Belongs to the UPF0045 family.</text>
</comment>
<evidence type="ECO:0000313" key="3">
    <source>
        <dbReference type="EMBL" id="SMB92875.1"/>
    </source>
</evidence>
<dbReference type="STRING" id="698762.SAMN00808754_0729"/>
<dbReference type="OrthoDB" id="5886358at2"/>
<dbReference type="InterPro" id="IPR002767">
    <property type="entry name" value="Thiamine_BP"/>
</dbReference>
<dbReference type="RefSeq" id="WP_084664136.1">
    <property type="nucleotide sequence ID" value="NZ_LT838272.1"/>
</dbReference>
<dbReference type="Proteomes" id="UP000192569">
    <property type="component" value="Chromosome I"/>
</dbReference>
<sequence length="103" mass="11393">MPVAQITVIPLGGPGSPSISSYVAELQRLLGETPGIKFQLTPMATVVEGDLDILFQVFRRMHELPFKKGALRVITSISIDDRKDKELTMEGKLESVRKKLKEG</sequence>
<accession>A0A1W1VHL4</accession>
<proteinExistence type="inferred from homology"/>
<reference evidence="3 4" key="1">
    <citation type="submission" date="2017-04" db="EMBL/GenBank/DDBJ databases">
        <authorList>
            <person name="Afonso C.L."/>
            <person name="Miller P.J."/>
            <person name="Scott M.A."/>
            <person name="Spackman E."/>
            <person name="Goraichik I."/>
            <person name="Dimitrov K.M."/>
            <person name="Suarez D.L."/>
            <person name="Swayne D.E."/>
        </authorList>
    </citation>
    <scope>NUCLEOTIDE SEQUENCE [LARGE SCALE GENOMIC DNA]</scope>
    <source>
        <strain evidence="3 4">ToBE</strain>
    </source>
</reference>
<dbReference type="PANTHER" id="PTHR33777">
    <property type="entry name" value="UPF0045 PROTEIN ECM15"/>
    <property type="match status" value="1"/>
</dbReference>
<organism evidence="3 4">
    <name type="scientific">Thermanaeromonas toyohensis ToBE</name>
    <dbReference type="NCBI Taxonomy" id="698762"/>
    <lineage>
        <taxon>Bacteria</taxon>
        <taxon>Bacillati</taxon>
        <taxon>Bacillota</taxon>
        <taxon>Clostridia</taxon>
        <taxon>Neomoorellales</taxon>
        <taxon>Neomoorellaceae</taxon>
        <taxon>Thermanaeromonas</taxon>
    </lineage>
</organism>
<evidence type="ECO:0000259" key="2">
    <source>
        <dbReference type="Pfam" id="PF01910"/>
    </source>
</evidence>
<dbReference type="SUPFAM" id="SSF89957">
    <property type="entry name" value="MTH1187/YkoF-like"/>
    <property type="match status" value="1"/>
</dbReference>
<gene>
    <name evidence="3" type="ORF">SAMN00808754_0729</name>
</gene>
<dbReference type="EMBL" id="LT838272">
    <property type="protein sequence ID" value="SMB92875.1"/>
    <property type="molecule type" value="Genomic_DNA"/>
</dbReference>
<evidence type="ECO:0000313" key="4">
    <source>
        <dbReference type="Proteomes" id="UP000192569"/>
    </source>
</evidence>
<dbReference type="NCBIfam" id="TIGR00106">
    <property type="entry name" value="MTH1187 family thiamine-binding protein"/>
    <property type="match status" value="1"/>
</dbReference>